<keyword evidence="1" id="KW-0479">Metal-binding</keyword>
<accession>A0A348G6C9</accession>
<dbReference type="Pfam" id="PF01753">
    <property type="entry name" value="zf-MYND"/>
    <property type="match status" value="1"/>
</dbReference>
<protein>
    <submittedName>
        <fullName evidence="6">Programmed cell death protein 2</fullName>
    </submittedName>
</protein>
<dbReference type="SUPFAM" id="SSF144232">
    <property type="entry name" value="HIT/MYND zinc finger-like"/>
    <property type="match status" value="1"/>
</dbReference>
<dbReference type="PROSITE" id="PS01360">
    <property type="entry name" value="ZF_MYND_1"/>
    <property type="match status" value="1"/>
</dbReference>
<dbReference type="InterPro" id="IPR007320">
    <property type="entry name" value="PDCD2_C"/>
</dbReference>
<dbReference type="InterPro" id="IPR002893">
    <property type="entry name" value="Znf_MYND"/>
</dbReference>
<feature type="domain" description="MYND-type" evidence="5">
    <location>
        <begin position="129"/>
        <end position="166"/>
    </location>
</feature>
<evidence type="ECO:0000259" key="5">
    <source>
        <dbReference type="PROSITE" id="PS50865"/>
    </source>
</evidence>
<dbReference type="Pfam" id="PF04194">
    <property type="entry name" value="PDCD2_C"/>
    <property type="match status" value="1"/>
</dbReference>
<reference evidence="6" key="1">
    <citation type="journal article" date="2017" name="Toxins">
        <title>Combined Venom Gland Transcriptomic and Venom Peptidomic Analysis of the Predatory Ant Odontomachus monticola.</title>
        <authorList>
            <person name="Kazuma K."/>
            <person name="Masuko K."/>
            <person name="Konno K."/>
            <person name="Inagaki H."/>
        </authorList>
    </citation>
    <scope>NUCLEOTIDE SEQUENCE</scope>
    <source>
        <tissue evidence="6">Venom gland and sac</tissue>
    </source>
</reference>
<dbReference type="Gene3D" id="6.10.140.2220">
    <property type="match status" value="1"/>
</dbReference>
<gene>
    <name evidence="6" type="primary">PDCD2_OM</name>
</gene>
<dbReference type="GO" id="GO:0005737">
    <property type="term" value="C:cytoplasm"/>
    <property type="evidence" value="ECO:0007669"/>
    <property type="project" value="InterPro"/>
</dbReference>
<evidence type="ECO:0000256" key="1">
    <source>
        <dbReference type="ARBA" id="ARBA00022723"/>
    </source>
</evidence>
<reference evidence="6" key="2">
    <citation type="submission" date="2018-08" db="EMBL/GenBank/DDBJ databases">
        <authorList>
            <person name="Ferrada E.E."/>
            <person name="Latorre B.A."/>
        </authorList>
    </citation>
    <scope>NUCLEOTIDE SEQUENCE</scope>
    <source>
        <tissue evidence="6">Venom gland and sac</tissue>
    </source>
</reference>
<dbReference type="PROSITE" id="PS50865">
    <property type="entry name" value="ZF_MYND_2"/>
    <property type="match status" value="1"/>
</dbReference>
<sequence>MVDLGFALECCEPWRLESRFFPSKIGGKPAWLDLKNIPGKSELECEYCGDPCIFLCQIYAPYDNPDTFHRTIYIFICKNVECCKSNQNGNLKVFRSQLNKHNIFYSPKPPIEKKDWETDVDVSKWTKTCHICGILAPFHCSKCKVVNYCFRTHQVHDWKNGHKKRCSIKVDSVNERLCKDNDILFPEYEITIDTEELDTEDIENEQKELEKYNAMIRDNIAGTLQNEDVDDDLLQMALDEKDQVFTEFHTKVQKHPDQVLRYNRGGEVLYISPHNQVTNVPKCSECNGNRQFEFQIMPQLLHYLGSTDFNCLDWGILAVFTCEQSCKPNNKYIREYIWKQDIVQ</sequence>
<name>A0A348G6C9_ODOMO</name>
<organism evidence="6">
    <name type="scientific">Odontomachus monticola</name>
    <name type="common">Trap-jaw ant</name>
    <dbReference type="NCBI Taxonomy" id="613454"/>
    <lineage>
        <taxon>Eukaryota</taxon>
        <taxon>Metazoa</taxon>
        <taxon>Ecdysozoa</taxon>
        <taxon>Arthropoda</taxon>
        <taxon>Hexapoda</taxon>
        <taxon>Insecta</taxon>
        <taxon>Pterygota</taxon>
        <taxon>Neoptera</taxon>
        <taxon>Endopterygota</taxon>
        <taxon>Hymenoptera</taxon>
        <taxon>Apocrita</taxon>
        <taxon>Aculeata</taxon>
        <taxon>Formicoidea</taxon>
        <taxon>Formicidae</taxon>
        <taxon>Ponerinae</taxon>
        <taxon>Ponerini</taxon>
        <taxon>Odontomachus</taxon>
    </lineage>
</organism>
<evidence type="ECO:0000313" key="6">
    <source>
        <dbReference type="EMBL" id="BBF98002.1"/>
    </source>
</evidence>
<proteinExistence type="evidence at transcript level"/>
<evidence type="ECO:0000256" key="3">
    <source>
        <dbReference type="ARBA" id="ARBA00022833"/>
    </source>
</evidence>
<dbReference type="EMBL" id="FX986045">
    <property type="protein sequence ID" value="BBF98002.1"/>
    <property type="molecule type" value="mRNA"/>
</dbReference>
<dbReference type="PANTHER" id="PTHR12298">
    <property type="entry name" value="PCDC2 PROGRAMMED CELL DEATH PROTEIN 2 -RELATED"/>
    <property type="match status" value="1"/>
</dbReference>
<dbReference type="GO" id="GO:0008270">
    <property type="term" value="F:zinc ion binding"/>
    <property type="evidence" value="ECO:0007669"/>
    <property type="project" value="UniProtKB-KW"/>
</dbReference>
<evidence type="ECO:0000256" key="2">
    <source>
        <dbReference type="ARBA" id="ARBA00022771"/>
    </source>
</evidence>
<keyword evidence="2 4" id="KW-0863">Zinc-finger</keyword>
<keyword evidence="3" id="KW-0862">Zinc</keyword>
<dbReference type="AlphaFoldDB" id="A0A348G6C9"/>
<evidence type="ECO:0000256" key="4">
    <source>
        <dbReference type="PROSITE-ProRule" id="PRU00134"/>
    </source>
</evidence>
<dbReference type="PANTHER" id="PTHR12298:SF4">
    <property type="entry name" value="PROGRAMMED CELL DEATH PROTEIN 2"/>
    <property type="match status" value="1"/>
</dbReference>
<dbReference type="GO" id="GO:0005634">
    <property type="term" value="C:nucleus"/>
    <property type="evidence" value="ECO:0007669"/>
    <property type="project" value="TreeGrafter"/>
</dbReference>